<feature type="domain" description="Sulfatase N-terminal" evidence="5">
    <location>
        <begin position="38"/>
        <end position="446"/>
    </location>
</feature>
<sequence>MSAVGLSSLSASLPARASSEAGTKSAGAADTSAPDDAPNVIIVLLDDLGYVDLDCYGGEIGTPNIDALVAQGALYTSFHTTAVCSPTRASLLTGLNPHSAGMGWLADADTGTPGYRGDLTRQAPTIAEHLKARGWSTYHVGKWHVNTVKNDTNLGDPVNWPLQRGFERAYWFHGHSSDYFRPAEFREGNTTIEIEPSDDYYITDDLTDRAIADLRRHKAMSDKPLFMYLAHAAPHTPLQARADDIARQKGRYDQGWDVIRQQRLERQKASGVAPQDARLPARDPNVLDWDSLSDDDRRLHARYQEVYAAVVQRIDWNMGRLMQALDDLGMADNTILMVLSDNGGSPDAGPNGTPNLLAGSAGGVTAEKALAMIDEIGNADTCPGYSLGWAMASCTPFRMYKHHTFGGGVSDPLIVRWPRGIKTHQPRRQYIHVCDVLPTVLEAAGVAPLPAEKPIEGLSFASSFADASAQAVRREQHYEMTGKRAYHADGWEIASTRNYGQPLETDRWELFDARSDYNQTTDLSSQYPEKVADLEARWWQAARRGDVLPLDLRTQAERYFASITEGGGQSQWRIVPPMERLLVHAAPQLFGRSHTIEVALAEGGVADGVLVAYGNMFLGCALYVKDGRLIYEAHARPNRYVIEASTPLAPDARIVRFECKMIQRPFLGSATLSVDGAKVGEIVQRRLFFGRPYQGLEVGRNGATPVSLNYTGAFPYQGRIDHVAITLDTSVYTDEEQAALAAMLASRR</sequence>
<accession>A0ABX7BQA5</accession>
<dbReference type="CDD" id="cd16025">
    <property type="entry name" value="PAS_like"/>
    <property type="match status" value="1"/>
</dbReference>
<dbReference type="PROSITE" id="PS00523">
    <property type="entry name" value="SULFATASE_1"/>
    <property type="match status" value="1"/>
</dbReference>
<evidence type="ECO:0000313" key="6">
    <source>
        <dbReference type="EMBL" id="QQQ19777.1"/>
    </source>
</evidence>
<reference evidence="6 7" key="1">
    <citation type="submission" date="2021-01" db="EMBL/GenBank/DDBJ databases">
        <title>Brevundimonas vitis sp. nov., an bacterium isolated from grape (Vitis vinifera).</title>
        <authorList>
            <person name="Jiang L."/>
            <person name="Lee J."/>
        </authorList>
    </citation>
    <scope>NUCLEOTIDE SEQUENCE [LARGE SCALE GENOMIC DNA]</scope>
    <source>
        <strain evidence="6 7">GRTSA-9</strain>
    </source>
</reference>
<dbReference type="EMBL" id="CP067977">
    <property type="protein sequence ID" value="QQQ19777.1"/>
    <property type="molecule type" value="Genomic_DNA"/>
</dbReference>
<dbReference type="InterPro" id="IPR000917">
    <property type="entry name" value="Sulfatase_N"/>
</dbReference>
<dbReference type="RefSeq" id="WP_201104181.1">
    <property type="nucleotide sequence ID" value="NZ_CP067977.1"/>
</dbReference>
<dbReference type="Gene3D" id="3.30.1120.10">
    <property type="match status" value="1"/>
</dbReference>
<keyword evidence="7" id="KW-1185">Reference proteome</keyword>
<dbReference type="Pfam" id="PF00884">
    <property type="entry name" value="Sulfatase"/>
    <property type="match status" value="1"/>
</dbReference>
<dbReference type="Gene3D" id="3.40.720.10">
    <property type="entry name" value="Alkaline Phosphatase, subunit A"/>
    <property type="match status" value="1"/>
</dbReference>
<gene>
    <name evidence="6" type="ORF">JIP62_06745</name>
</gene>
<name>A0ABX7BQA5_9CAUL</name>
<dbReference type="Proteomes" id="UP000595448">
    <property type="component" value="Chromosome"/>
</dbReference>
<organism evidence="6 7">
    <name type="scientific">Brevundimonas vitisensis</name>
    <dbReference type="NCBI Taxonomy" id="2800818"/>
    <lineage>
        <taxon>Bacteria</taxon>
        <taxon>Pseudomonadati</taxon>
        <taxon>Pseudomonadota</taxon>
        <taxon>Alphaproteobacteria</taxon>
        <taxon>Caulobacterales</taxon>
        <taxon>Caulobacteraceae</taxon>
        <taxon>Brevundimonas</taxon>
    </lineage>
</organism>
<evidence type="ECO:0000256" key="3">
    <source>
        <dbReference type="ARBA" id="ARBA00022801"/>
    </source>
</evidence>
<keyword evidence="4" id="KW-0106">Calcium</keyword>
<dbReference type="InterPro" id="IPR050738">
    <property type="entry name" value="Sulfatase"/>
</dbReference>
<dbReference type="SUPFAM" id="SSF53649">
    <property type="entry name" value="Alkaline phosphatase-like"/>
    <property type="match status" value="1"/>
</dbReference>
<dbReference type="PANTHER" id="PTHR42693">
    <property type="entry name" value="ARYLSULFATASE FAMILY MEMBER"/>
    <property type="match status" value="1"/>
</dbReference>
<dbReference type="InterPro" id="IPR017850">
    <property type="entry name" value="Alkaline_phosphatase_core_sf"/>
</dbReference>
<comment type="similarity">
    <text evidence="1">Belongs to the sulfatase family.</text>
</comment>
<dbReference type="InterPro" id="IPR024607">
    <property type="entry name" value="Sulfatase_CS"/>
</dbReference>
<keyword evidence="3" id="KW-0378">Hydrolase</keyword>
<dbReference type="PANTHER" id="PTHR42693:SF33">
    <property type="entry name" value="ARYLSULFATASE"/>
    <property type="match status" value="1"/>
</dbReference>
<evidence type="ECO:0000256" key="2">
    <source>
        <dbReference type="ARBA" id="ARBA00022723"/>
    </source>
</evidence>
<protein>
    <submittedName>
        <fullName evidence="6">Arylsulfatase</fullName>
    </submittedName>
</protein>
<proteinExistence type="inferred from homology"/>
<evidence type="ECO:0000313" key="7">
    <source>
        <dbReference type="Proteomes" id="UP000595448"/>
    </source>
</evidence>
<evidence type="ECO:0000256" key="1">
    <source>
        <dbReference type="ARBA" id="ARBA00008779"/>
    </source>
</evidence>
<evidence type="ECO:0000256" key="4">
    <source>
        <dbReference type="ARBA" id="ARBA00022837"/>
    </source>
</evidence>
<evidence type="ECO:0000259" key="5">
    <source>
        <dbReference type="Pfam" id="PF00884"/>
    </source>
</evidence>
<keyword evidence="2" id="KW-0479">Metal-binding</keyword>